<feature type="active site" evidence="5 6">
    <location>
        <position position="409"/>
    </location>
</feature>
<dbReference type="GO" id="GO:0006508">
    <property type="term" value="P:proteolysis"/>
    <property type="evidence" value="ECO:0007669"/>
    <property type="project" value="UniProtKB-KW"/>
</dbReference>
<feature type="compositionally biased region" description="Polar residues" evidence="7">
    <location>
        <begin position="75"/>
        <end position="90"/>
    </location>
</feature>
<proteinExistence type="inferred from homology"/>
<dbReference type="SUPFAM" id="SSF116846">
    <property type="entry name" value="MIT domain"/>
    <property type="match status" value="1"/>
</dbReference>
<evidence type="ECO:0000256" key="4">
    <source>
        <dbReference type="ARBA" id="ARBA00022807"/>
    </source>
</evidence>
<comment type="similarity">
    <text evidence="1">Belongs to the peptidase C2 family.</text>
</comment>
<dbReference type="SMART" id="SM00230">
    <property type="entry name" value="CysPc"/>
    <property type="match status" value="1"/>
</dbReference>
<reference evidence="9" key="1">
    <citation type="submission" date="2017-01" db="EMBL/GenBank/DDBJ databases">
        <title>A deep insight into the sialotranscriptome of adult male and female Cluex tarsalis mosquitoes.</title>
        <authorList>
            <person name="Ribeiro J.M."/>
            <person name="Moreira F."/>
            <person name="Bernard K.A."/>
            <person name="Calvo E."/>
        </authorList>
    </citation>
    <scope>NUCLEOTIDE SEQUENCE</scope>
    <source>
        <strain evidence="9">Kern County</strain>
        <tissue evidence="9">Salivary glands</tissue>
    </source>
</reference>
<sequence length="744" mass="84947">MSIESECHKLLSRALDADEAGQKELAIELYGQTVETILRIESRESREKLHRFAMQALERAEELKGIRKRPAVKPSQLQVPHGTATTHPVRSSTSVGMDFCSFLKTCLEMMIHFFAASPVHSPKLEVSGSRQAYTSEEKKVLEHTSHINAKVYVPFMDIDLMEKFIFPIPFTDREGKLELAPKQKRDFVQWIRVSELCEHPQLIAGDHADFYSIRQTVVSDCSFVASLAVASLYEKKFKRRILTSIIYPRNSRDEPIYNPSGKYSIRMHVNGIPRKVVIDDYLPLGRYNQLLCSYSSNKSEFWVSLLEKAYMKLMGGYDFPGSNSNIDLHALTGWIPERASIRAKDSDFNADAVFNRLREGLSGGRCLVTVATGDLTDAEAERTGLVSTHAYAVLDMREVNGVKLLQLKNPWSHLRWRGNYSELDVNHWTPEMQQLLDYDPKLAANYDNGVFWIDYHSILNFFDVFYLNWDPALFQYTYCIHQSWSAGVGPTKDAYNVGDNPQFSLTVPAGKGSVWILLTRHITTIEDFRENREYITVLVYKNNGKRVYYPSDPPPYIDGVRINSPHYLCKIRLDPASVRKYTLVISQYEKTATIYYSLRAYCRDKFELKQIDNRFQTVENLNGEWKGRSAGGCPNHPLTYKNNPLYRLHIGPKDTSQLVVELRGPKVYQVGLELTVVSLEDPEVTAPFISQSTGSYRSGFCVLDLEAIPAGVYQLRPSTFLPEQESPYFLKVKSTTNCVIEKLN</sequence>
<dbReference type="GO" id="GO:0004198">
    <property type="term" value="F:calcium-dependent cysteine-type endopeptidase activity"/>
    <property type="evidence" value="ECO:0007669"/>
    <property type="project" value="InterPro"/>
</dbReference>
<dbReference type="Gene3D" id="1.20.58.80">
    <property type="entry name" value="Phosphotransferase system, lactose/cellobiose-type IIA subunit"/>
    <property type="match status" value="1"/>
</dbReference>
<dbReference type="InterPro" id="IPR036213">
    <property type="entry name" value="Calpain_III_sf"/>
</dbReference>
<dbReference type="PROSITE" id="PS50203">
    <property type="entry name" value="CALPAIN_CAT"/>
    <property type="match status" value="1"/>
</dbReference>
<dbReference type="SMART" id="SM00720">
    <property type="entry name" value="calpain_III"/>
    <property type="match status" value="1"/>
</dbReference>
<dbReference type="InterPro" id="IPR038765">
    <property type="entry name" value="Papain-like_cys_pep_sf"/>
</dbReference>
<dbReference type="InterPro" id="IPR022683">
    <property type="entry name" value="Calpain_III"/>
</dbReference>
<accession>A0A1Q3FE77</accession>
<dbReference type="Gene3D" id="3.90.70.10">
    <property type="entry name" value="Cysteine proteinases"/>
    <property type="match status" value="1"/>
</dbReference>
<evidence type="ECO:0000256" key="6">
    <source>
        <dbReference type="PROSITE-ProRule" id="PRU00239"/>
    </source>
</evidence>
<dbReference type="Pfam" id="PF00648">
    <property type="entry name" value="Peptidase_C2"/>
    <property type="match status" value="1"/>
</dbReference>
<feature type="domain" description="Calpain catalytic" evidence="8">
    <location>
        <begin position="164"/>
        <end position="471"/>
    </location>
</feature>
<organism evidence="9">
    <name type="scientific">Culex tarsalis</name>
    <name type="common">Encephalitis mosquito</name>
    <dbReference type="NCBI Taxonomy" id="7177"/>
    <lineage>
        <taxon>Eukaryota</taxon>
        <taxon>Metazoa</taxon>
        <taxon>Ecdysozoa</taxon>
        <taxon>Arthropoda</taxon>
        <taxon>Hexapoda</taxon>
        <taxon>Insecta</taxon>
        <taxon>Pterygota</taxon>
        <taxon>Neoptera</taxon>
        <taxon>Endopterygota</taxon>
        <taxon>Diptera</taxon>
        <taxon>Nematocera</taxon>
        <taxon>Culicoidea</taxon>
        <taxon>Culicidae</taxon>
        <taxon>Culicinae</taxon>
        <taxon>Culicini</taxon>
        <taxon>Culex</taxon>
        <taxon>Culex</taxon>
    </lineage>
</organism>
<dbReference type="InterPro" id="IPR022682">
    <property type="entry name" value="Calpain_domain_III"/>
</dbReference>
<dbReference type="SUPFAM" id="SSF54001">
    <property type="entry name" value="Cysteine proteinases"/>
    <property type="match status" value="1"/>
</dbReference>
<dbReference type="Pfam" id="PF01067">
    <property type="entry name" value="Calpain_III"/>
    <property type="match status" value="1"/>
</dbReference>
<dbReference type="Gene3D" id="2.60.120.380">
    <property type="match status" value="2"/>
</dbReference>
<dbReference type="InterPro" id="IPR022684">
    <property type="entry name" value="Calpain_cysteine_protease"/>
</dbReference>
<evidence type="ECO:0000313" key="9">
    <source>
        <dbReference type="EMBL" id="JAV25860.1"/>
    </source>
</evidence>
<feature type="active site" evidence="5 6">
    <location>
        <position position="389"/>
    </location>
</feature>
<name>A0A1Q3FE77_CULTA</name>
<dbReference type="PANTHER" id="PTHR46143:SF1">
    <property type="entry name" value="CALPAIN-7"/>
    <property type="match status" value="1"/>
</dbReference>
<evidence type="ECO:0000256" key="5">
    <source>
        <dbReference type="PIRSR" id="PIRSR622684-1"/>
    </source>
</evidence>
<keyword evidence="4 6" id="KW-0788">Thiol protease</keyword>
<feature type="active site" evidence="5 6">
    <location>
        <position position="221"/>
    </location>
</feature>
<dbReference type="PRINTS" id="PR00704">
    <property type="entry name" value="CALPAIN"/>
</dbReference>
<dbReference type="InterPro" id="IPR001300">
    <property type="entry name" value="Peptidase_C2_calpain_cat"/>
</dbReference>
<dbReference type="EMBL" id="GFDL01009185">
    <property type="protein sequence ID" value="JAV25860.1"/>
    <property type="molecule type" value="Transcribed_RNA"/>
</dbReference>
<dbReference type="InterPro" id="IPR036181">
    <property type="entry name" value="MIT_dom_sf"/>
</dbReference>
<dbReference type="InterPro" id="IPR051297">
    <property type="entry name" value="PalB/RIM13"/>
</dbReference>
<evidence type="ECO:0000259" key="8">
    <source>
        <dbReference type="PROSITE" id="PS50203"/>
    </source>
</evidence>
<evidence type="ECO:0000256" key="2">
    <source>
        <dbReference type="ARBA" id="ARBA00022670"/>
    </source>
</evidence>
<keyword evidence="3 6" id="KW-0378">Hydrolase</keyword>
<dbReference type="PANTHER" id="PTHR46143">
    <property type="entry name" value="CALPAIN-7"/>
    <property type="match status" value="1"/>
</dbReference>
<evidence type="ECO:0000256" key="7">
    <source>
        <dbReference type="SAM" id="MobiDB-lite"/>
    </source>
</evidence>
<evidence type="ECO:0000256" key="3">
    <source>
        <dbReference type="ARBA" id="ARBA00022801"/>
    </source>
</evidence>
<feature type="region of interest" description="Disordered" evidence="7">
    <location>
        <begin position="70"/>
        <end position="90"/>
    </location>
</feature>
<dbReference type="Pfam" id="PF04212">
    <property type="entry name" value="MIT"/>
    <property type="match status" value="1"/>
</dbReference>
<dbReference type="CDD" id="cd00044">
    <property type="entry name" value="CysPc"/>
    <property type="match status" value="1"/>
</dbReference>
<dbReference type="AlphaFoldDB" id="A0A1Q3FE77"/>
<protein>
    <submittedName>
        <fullName evidence="9">Putative cytosolic ca2+-dependent cysteine protease calpain</fullName>
    </submittedName>
</protein>
<dbReference type="InterPro" id="IPR007330">
    <property type="entry name" value="MIT_dom"/>
</dbReference>
<evidence type="ECO:0000256" key="1">
    <source>
        <dbReference type="ARBA" id="ARBA00007623"/>
    </source>
</evidence>
<dbReference type="SUPFAM" id="SSF49758">
    <property type="entry name" value="Calpain large subunit, middle domain (domain III)"/>
    <property type="match status" value="2"/>
</dbReference>
<keyword evidence="2 6" id="KW-0645">Protease</keyword>